<dbReference type="Proteomes" id="UP000437068">
    <property type="component" value="Unassembled WGS sequence"/>
</dbReference>
<dbReference type="InterPro" id="IPR000070">
    <property type="entry name" value="Pectinesterase_cat"/>
</dbReference>
<dbReference type="GO" id="GO:0045490">
    <property type="term" value="P:pectin catabolic process"/>
    <property type="evidence" value="ECO:0007669"/>
    <property type="project" value="UniProtKB-UniRule"/>
</dbReference>
<dbReference type="GO" id="GO:0030599">
    <property type="term" value="F:pectinesterase activity"/>
    <property type="evidence" value="ECO:0007669"/>
    <property type="project" value="UniProtKB-UniRule"/>
</dbReference>
<evidence type="ECO:0000256" key="1">
    <source>
        <dbReference type="ARBA" id="ARBA00004613"/>
    </source>
</evidence>
<dbReference type="EMBL" id="QXGE01002395">
    <property type="protein sequence ID" value="KAE9282256.1"/>
    <property type="molecule type" value="Genomic_DNA"/>
</dbReference>
<evidence type="ECO:0000256" key="10">
    <source>
        <dbReference type="PROSITE-ProRule" id="PRU10040"/>
    </source>
</evidence>
<comment type="caution">
    <text evidence="13">The sequence shown here is derived from an EMBL/GenBank/DDBJ whole genome shotgun (WGS) entry which is preliminary data.</text>
</comment>
<evidence type="ECO:0000313" key="13">
    <source>
        <dbReference type="EMBL" id="KAE9097915.1"/>
    </source>
</evidence>
<protein>
    <recommendedName>
        <fullName evidence="4 11">Pectinesterase</fullName>
        <ecNumber evidence="4 11">3.1.1.11</ecNumber>
    </recommendedName>
</protein>
<evidence type="ECO:0000256" key="2">
    <source>
        <dbReference type="ARBA" id="ARBA00005184"/>
    </source>
</evidence>
<evidence type="ECO:0000256" key="5">
    <source>
        <dbReference type="ARBA" id="ARBA00022525"/>
    </source>
</evidence>
<sequence length="319" mass="33833">MQLLASLVTLVGLVAVVDGACSGPNARITPPAGAIVVDASGAHAGSFRTLAQGVAKLSASTTPQTIFMFPGYTCDTKSYAANQVAITQAKAQKDIPASIIKNRNDLTTTLLLKSNNVKVYNLNVANTAGNVGQAIAVKADGANNGFYACKFTGYQDTLYANQGPNLYAKSYISGAVDFVFGQDAKAWFESCDIVSVGKGSIAANGRDSATNPSEFVFNNAHVTGNGVGTTYLGRPWKAYSRAVWQNSDLSNVINPEGWQKWNGDNTVANVYFKECNNRGAGAATNKRVGFSGRLANTVPITDILGANYKTQWWVDNNFL</sequence>
<organism evidence="13 16">
    <name type="scientific">Phytophthora fragariae</name>
    <dbReference type="NCBI Taxonomy" id="53985"/>
    <lineage>
        <taxon>Eukaryota</taxon>
        <taxon>Sar</taxon>
        <taxon>Stramenopiles</taxon>
        <taxon>Oomycota</taxon>
        <taxon>Peronosporomycetes</taxon>
        <taxon>Peronosporales</taxon>
        <taxon>Peronosporaceae</taxon>
        <taxon>Phytophthora</taxon>
    </lineage>
</organism>
<feature type="chain" id="PRO_5033920428" description="Pectinesterase" evidence="11">
    <location>
        <begin position="20"/>
        <end position="319"/>
    </location>
</feature>
<evidence type="ECO:0000313" key="14">
    <source>
        <dbReference type="EMBL" id="KAE9282256.1"/>
    </source>
</evidence>
<dbReference type="FunFam" id="2.160.20.10:FF:000014">
    <property type="entry name" value="Pectinesterase"/>
    <property type="match status" value="1"/>
</dbReference>
<comment type="subcellular location">
    <subcellularLocation>
        <location evidence="1">Secreted</location>
    </subcellularLocation>
</comment>
<evidence type="ECO:0000256" key="6">
    <source>
        <dbReference type="ARBA" id="ARBA00022729"/>
    </source>
</evidence>
<evidence type="ECO:0000256" key="4">
    <source>
        <dbReference type="ARBA" id="ARBA00013229"/>
    </source>
</evidence>
<evidence type="ECO:0000313" key="15">
    <source>
        <dbReference type="Proteomes" id="UP000437068"/>
    </source>
</evidence>
<reference evidence="15 16" key="1">
    <citation type="submission" date="2018-08" db="EMBL/GenBank/DDBJ databases">
        <title>Genomic investigation of the strawberry pathogen Phytophthora fragariae indicates pathogenicity is determined by transcriptional variation in three key races.</title>
        <authorList>
            <person name="Adams T.M."/>
            <person name="Armitage A.D."/>
            <person name="Sobczyk M.K."/>
            <person name="Bates H.J."/>
            <person name="Dunwell J.M."/>
            <person name="Nellist C.F."/>
            <person name="Harrison R.J."/>
        </authorList>
    </citation>
    <scope>NUCLEOTIDE SEQUENCE [LARGE SCALE GENOMIC DNA]</scope>
    <source>
        <strain evidence="14 15">A4</strain>
        <strain evidence="13 16">NOV-5</strain>
    </source>
</reference>
<name>A0A6A3RPT5_9STRA</name>
<dbReference type="InterPro" id="IPR012334">
    <property type="entry name" value="Pectin_lyas_fold"/>
</dbReference>
<dbReference type="SUPFAM" id="SSF51126">
    <property type="entry name" value="Pectin lyase-like"/>
    <property type="match status" value="1"/>
</dbReference>
<evidence type="ECO:0000256" key="3">
    <source>
        <dbReference type="ARBA" id="ARBA00008891"/>
    </source>
</evidence>
<keyword evidence="7 11" id="KW-0378">Hydrolase</keyword>
<proteinExistence type="inferred from homology"/>
<dbReference type="PROSITE" id="PS00503">
    <property type="entry name" value="PECTINESTERASE_2"/>
    <property type="match status" value="1"/>
</dbReference>
<accession>A0A6A3RPT5</accession>
<dbReference type="Gene3D" id="2.160.20.10">
    <property type="entry name" value="Single-stranded right-handed beta-helix, Pectin lyase-like"/>
    <property type="match status" value="1"/>
</dbReference>
<dbReference type="GO" id="GO:0005576">
    <property type="term" value="C:extracellular region"/>
    <property type="evidence" value="ECO:0007669"/>
    <property type="project" value="UniProtKB-SubCell"/>
</dbReference>
<evidence type="ECO:0000256" key="8">
    <source>
        <dbReference type="ARBA" id="ARBA00023085"/>
    </source>
</evidence>
<feature type="active site" evidence="10">
    <location>
        <position position="177"/>
    </location>
</feature>
<dbReference type="AlphaFoldDB" id="A0A6A3RPT5"/>
<feature type="domain" description="Pectinesterase catalytic" evidence="12">
    <location>
        <begin position="80"/>
        <end position="293"/>
    </location>
</feature>
<comment type="pathway">
    <text evidence="2 11">Glycan metabolism; pectin degradation; 2-dehydro-3-deoxy-D-gluconate from pectin: step 1/5.</text>
</comment>
<feature type="signal peptide" evidence="11">
    <location>
        <begin position="1"/>
        <end position="19"/>
    </location>
</feature>
<evidence type="ECO:0000256" key="7">
    <source>
        <dbReference type="ARBA" id="ARBA00022801"/>
    </source>
</evidence>
<comment type="catalytic activity">
    <reaction evidence="9 11">
        <text>[(1-&gt;4)-alpha-D-galacturonosyl methyl ester](n) + n H2O = [(1-&gt;4)-alpha-D-galacturonosyl](n) + n methanol + n H(+)</text>
        <dbReference type="Rhea" id="RHEA:22380"/>
        <dbReference type="Rhea" id="RHEA-COMP:14570"/>
        <dbReference type="Rhea" id="RHEA-COMP:14573"/>
        <dbReference type="ChEBI" id="CHEBI:15377"/>
        <dbReference type="ChEBI" id="CHEBI:15378"/>
        <dbReference type="ChEBI" id="CHEBI:17790"/>
        <dbReference type="ChEBI" id="CHEBI:140522"/>
        <dbReference type="ChEBI" id="CHEBI:140523"/>
        <dbReference type="EC" id="3.1.1.11"/>
    </reaction>
</comment>
<evidence type="ECO:0000256" key="11">
    <source>
        <dbReference type="RuleBase" id="RU000589"/>
    </source>
</evidence>
<comment type="similarity">
    <text evidence="3">Belongs to the pectinesterase family.</text>
</comment>
<dbReference type="PANTHER" id="PTHR31321">
    <property type="entry name" value="ACYL-COA THIOESTER HYDROLASE YBHC-RELATED"/>
    <property type="match status" value="1"/>
</dbReference>
<dbReference type="InterPro" id="IPR033131">
    <property type="entry name" value="Pectinesterase_Asp_AS"/>
</dbReference>
<dbReference type="Pfam" id="PF01095">
    <property type="entry name" value="Pectinesterase"/>
    <property type="match status" value="1"/>
</dbReference>
<dbReference type="GO" id="GO:0042545">
    <property type="term" value="P:cell wall modification"/>
    <property type="evidence" value="ECO:0007669"/>
    <property type="project" value="UniProtKB-UniRule"/>
</dbReference>
<evidence type="ECO:0000256" key="9">
    <source>
        <dbReference type="ARBA" id="ARBA00047928"/>
    </source>
</evidence>
<keyword evidence="5" id="KW-0964">Secreted</keyword>
<dbReference type="Proteomes" id="UP000440732">
    <property type="component" value="Unassembled WGS sequence"/>
</dbReference>
<dbReference type="EC" id="3.1.1.11" evidence="4 11"/>
<dbReference type="InterPro" id="IPR011050">
    <property type="entry name" value="Pectin_lyase_fold/virulence"/>
</dbReference>
<gene>
    <name evidence="14" type="ORF">PF001_g23406</name>
    <name evidence="13" type="ORF">PF006_g23475</name>
</gene>
<dbReference type="EMBL" id="QXGA01002429">
    <property type="protein sequence ID" value="KAE9097915.1"/>
    <property type="molecule type" value="Genomic_DNA"/>
</dbReference>
<evidence type="ECO:0000313" key="16">
    <source>
        <dbReference type="Proteomes" id="UP000440732"/>
    </source>
</evidence>
<dbReference type="UniPathway" id="UPA00545">
    <property type="reaction ID" value="UER00823"/>
</dbReference>
<evidence type="ECO:0000259" key="12">
    <source>
        <dbReference type="Pfam" id="PF01095"/>
    </source>
</evidence>
<keyword evidence="6 11" id="KW-0732">Signal</keyword>
<dbReference type="PANTHER" id="PTHR31321:SF57">
    <property type="entry name" value="PECTINESTERASE 53-RELATED"/>
    <property type="match status" value="1"/>
</dbReference>
<keyword evidence="8 11" id="KW-0063">Aspartyl esterase</keyword>